<evidence type="ECO:0000313" key="2">
    <source>
        <dbReference type="Proteomes" id="UP000192920"/>
    </source>
</evidence>
<keyword evidence="2" id="KW-1185">Reference proteome</keyword>
<dbReference type="STRING" id="1123014.SAMN02745746_03390"/>
<organism evidence="1 2">
    <name type="scientific">Pseudogulbenkiania subflava DSM 22618</name>
    <dbReference type="NCBI Taxonomy" id="1123014"/>
    <lineage>
        <taxon>Bacteria</taxon>
        <taxon>Pseudomonadati</taxon>
        <taxon>Pseudomonadota</taxon>
        <taxon>Betaproteobacteria</taxon>
        <taxon>Neisseriales</taxon>
        <taxon>Chromobacteriaceae</taxon>
        <taxon>Pseudogulbenkiania</taxon>
    </lineage>
</organism>
<evidence type="ECO:0000313" key="1">
    <source>
        <dbReference type="EMBL" id="SMF45798.1"/>
    </source>
</evidence>
<dbReference type="EMBL" id="FXAG01000022">
    <property type="protein sequence ID" value="SMF45798.1"/>
    <property type="molecule type" value="Genomic_DNA"/>
</dbReference>
<name>A0A1Y6C7A4_9NEIS</name>
<reference evidence="2" key="1">
    <citation type="submission" date="2017-04" db="EMBL/GenBank/DDBJ databases">
        <authorList>
            <person name="Varghese N."/>
            <person name="Submissions S."/>
        </authorList>
    </citation>
    <scope>NUCLEOTIDE SEQUENCE [LARGE SCALE GENOMIC DNA]</scope>
    <source>
        <strain evidence="2">DSM 22618</strain>
    </source>
</reference>
<accession>A0A1Y6C7A4</accession>
<dbReference type="Proteomes" id="UP000192920">
    <property type="component" value="Unassembled WGS sequence"/>
</dbReference>
<dbReference type="AlphaFoldDB" id="A0A1Y6C7A4"/>
<proteinExistence type="predicted"/>
<protein>
    <submittedName>
        <fullName evidence="1">Uncharacterized protein</fullName>
    </submittedName>
</protein>
<gene>
    <name evidence="1" type="ORF">SAMN02745746_03390</name>
</gene>
<sequence length="69" mass="7955">MHANNLPTVFDSDDFILAWAVQRGKHGGLKAFIYLHDPTDCEHHKMAVVHYDRPGYPVERVFKIPKARP</sequence>
<dbReference type="RefSeq" id="WP_085277480.1">
    <property type="nucleotide sequence ID" value="NZ_FXAG01000022.1"/>
</dbReference>